<evidence type="ECO:0000256" key="5">
    <source>
        <dbReference type="ARBA" id="ARBA00022617"/>
    </source>
</evidence>
<evidence type="ECO:0000313" key="14">
    <source>
        <dbReference type="Proteomes" id="UP001219525"/>
    </source>
</evidence>
<dbReference type="InterPro" id="IPR050121">
    <property type="entry name" value="Cytochrome_P450_monoxygenase"/>
</dbReference>
<sequence>MNYLLAFTSLAVAVTVYIAARVLCTRKVSFRAVPGPPSPSWIFGNMLQLYISSPYGKYEFAWLKQYGNVYRLKGCFGGDCLMVSDSRAVQHILNNVDTFRKSPLMEKAVYALDGPRGVQHVQGEEHRRLRTALNVAFTASAVRQYQELFENVARKISSKLEASSESEVDICQFIGPGTLAAIAEAGSSPLYRAVCHSAFETTGCYLSDNYVGYSGEGTRYTPSSVIANALSTLFPQLNLSLLPAFGLLHKARKLATRLGTQVIEEKAAALERGMDPGNDLYAYLLRQNTTLTKEDIASQTCVLLAAGQDTTANTLTFGLLELARNPELQEIIRKEIHSMTTSSYDNKPLLNALIKESLRMFPAVALAERVAVLDTVIPLTESISTMAGEHIDHIPVHKGDVVVVGVASYQRFIISRIISSNVQPGQIRSSSVGRRQS</sequence>
<evidence type="ECO:0000256" key="9">
    <source>
        <dbReference type="ARBA" id="ARBA00023002"/>
    </source>
</evidence>
<evidence type="ECO:0000256" key="12">
    <source>
        <dbReference type="ARBA" id="ARBA00023136"/>
    </source>
</evidence>
<evidence type="ECO:0000256" key="7">
    <source>
        <dbReference type="ARBA" id="ARBA00022723"/>
    </source>
</evidence>
<evidence type="ECO:0000256" key="2">
    <source>
        <dbReference type="ARBA" id="ARBA00004370"/>
    </source>
</evidence>
<dbReference type="Pfam" id="PF00067">
    <property type="entry name" value="p450"/>
    <property type="match status" value="1"/>
</dbReference>
<dbReference type="Proteomes" id="UP001219525">
    <property type="component" value="Unassembled WGS sequence"/>
</dbReference>
<dbReference type="AlphaFoldDB" id="A0AAD6VLB7"/>
<evidence type="ECO:0000256" key="10">
    <source>
        <dbReference type="ARBA" id="ARBA00023004"/>
    </source>
</evidence>
<keyword evidence="6" id="KW-0812">Transmembrane</keyword>
<proteinExistence type="inferred from homology"/>
<dbReference type="PANTHER" id="PTHR24305:SF166">
    <property type="entry name" value="CYTOCHROME P450 12A4, MITOCHONDRIAL-RELATED"/>
    <property type="match status" value="1"/>
</dbReference>
<evidence type="ECO:0000256" key="8">
    <source>
        <dbReference type="ARBA" id="ARBA00022989"/>
    </source>
</evidence>
<keyword evidence="7" id="KW-0479">Metal-binding</keyword>
<dbReference type="GO" id="GO:0016705">
    <property type="term" value="F:oxidoreductase activity, acting on paired donors, with incorporation or reduction of molecular oxygen"/>
    <property type="evidence" value="ECO:0007669"/>
    <property type="project" value="InterPro"/>
</dbReference>
<comment type="cofactor">
    <cofactor evidence="1">
        <name>heme</name>
        <dbReference type="ChEBI" id="CHEBI:30413"/>
    </cofactor>
</comment>
<comment type="pathway">
    <text evidence="3">Secondary metabolite biosynthesis; terpenoid biosynthesis.</text>
</comment>
<evidence type="ECO:0000256" key="11">
    <source>
        <dbReference type="ARBA" id="ARBA00023033"/>
    </source>
</evidence>
<evidence type="ECO:0000256" key="4">
    <source>
        <dbReference type="ARBA" id="ARBA00010617"/>
    </source>
</evidence>
<dbReference type="SUPFAM" id="SSF48264">
    <property type="entry name" value="Cytochrome P450"/>
    <property type="match status" value="1"/>
</dbReference>
<dbReference type="PANTHER" id="PTHR24305">
    <property type="entry name" value="CYTOCHROME P450"/>
    <property type="match status" value="1"/>
</dbReference>
<name>A0AAD6VLB7_9AGAR</name>
<keyword evidence="10" id="KW-0408">Iron</keyword>
<organism evidence="13 14">
    <name type="scientific">Mycena pura</name>
    <dbReference type="NCBI Taxonomy" id="153505"/>
    <lineage>
        <taxon>Eukaryota</taxon>
        <taxon>Fungi</taxon>
        <taxon>Dikarya</taxon>
        <taxon>Basidiomycota</taxon>
        <taxon>Agaricomycotina</taxon>
        <taxon>Agaricomycetes</taxon>
        <taxon>Agaricomycetidae</taxon>
        <taxon>Agaricales</taxon>
        <taxon>Marasmiineae</taxon>
        <taxon>Mycenaceae</taxon>
        <taxon>Mycena</taxon>
    </lineage>
</organism>
<keyword evidence="11" id="KW-0503">Monooxygenase</keyword>
<dbReference type="PRINTS" id="PR00463">
    <property type="entry name" value="EP450I"/>
</dbReference>
<comment type="caution">
    <text evidence="13">The sequence shown here is derived from an EMBL/GenBank/DDBJ whole genome shotgun (WGS) entry which is preliminary data.</text>
</comment>
<dbReference type="PRINTS" id="PR00385">
    <property type="entry name" value="P450"/>
</dbReference>
<keyword evidence="14" id="KW-1185">Reference proteome</keyword>
<dbReference type="InterPro" id="IPR001128">
    <property type="entry name" value="Cyt_P450"/>
</dbReference>
<dbReference type="InterPro" id="IPR002401">
    <property type="entry name" value="Cyt_P450_E_grp-I"/>
</dbReference>
<dbReference type="GO" id="GO:0020037">
    <property type="term" value="F:heme binding"/>
    <property type="evidence" value="ECO:0007669"/>
    <property type="project" value="InterPro"/>
</dbReference>
<reference evidence="13" key="1">
    <citation type="submission" date="2023-03" db="EMBL/GenBank/DDBJ databases">
        <title>Massive genome expansion in bonnet fungi (Mycena s.s.) driven by repeated elements and novel gene families across ecological guilds.</title>
        <authorList>
            <consortium name="Lawrence Berkeley National Laboratory"/>
            <person name="Harder C.B."/>
            <person name="Miyauchi S."/>
            <person name="Viragh M."/>
            <person name="Kuo A."/>
            <person name="Thoen E."/>
            <person name="Andreopoulos B."/>
            <person name="Lu D."/>
            <person name="Skrede I."/>
            <person name="Drula E."/>
            <person name="Henrissat B."/>
            <person name="Morin E."/>
            <person name="Kohler A."/>
            <person name="Barry K."/>
            <person name="LaButti K."/>
            <person name="Morin E."/>
            <person name="Salamov A."/>
            <person name="Lipzen A."/>
            <person name="Mereny Z."/>
            <person name="Hegedus B."/>
            <person name="Baldrian P."/>
            <person name="Stursova M."/>
            <person name="Weitz H."/>
            <person name="Taylor A."/>
            <person name="Grigoriev I.V."/>
            <person name="Nagy L.G."/>
            <person name="Martin F."/>
            <person name="Kauserud H."/>
        </authorList>
    </citation>
    <scope>NUCLEOTIDE SEQUENCE</scope>
    <source>
        <strain evidence="13">9144</strain>
    </source>
</reference>
<keyword evidence="5" id="KW-0349">Heme</keyword>
<keyword evidence="12" id="KW-0472">Membrane</keyword>
<protein>
    <submittedName>
        <fullName evidence="13">Cytochrome P450</fullName>
    </submittedName>
</protein>
<keyword evidence="8" id="KW-1133">Transmembrane helix</keyword>
<evidence type="ECO:0000256" key="6">
    <source>
        <dbReference type="ARBA" id="ARBA00022692"/>
    </source>
</evidence>
<evidence type="ECO:0000313" key="13">
    <source>
        <dbReference type="EMBL" id="KAJ7210141.1"/>
    </source>
</evidence>
<evidence type="ECO:0000256" key="1">
    <source>
        <dbReference type="ARBA" id="ARBA00001971"/>
    </source>
</evidence>
<dbReference type="Gene3D" id="1.10.630.10">
    <property type="entry name" value="Cytochrome P450"/>
    <property type="match status" value="1"/>
</dbReference>
<dbReference type="GO" id="GO:0005506">
    <property type="term" value="F:iron ion binding"/>
    <property type="evidence" value="ECO:0007669"/>
    <property type="project" value="InterPro"/>
</dbReference>
<dbReference type="EMBL" id="JARJCW010000029">
    <property type="protein sequence ID" value="KAJ7210141.1"/>
    <property type="molecule type" value="Genomic_DNA"/>
</dbReference>
<keyword evidence="9" id="KW-0560">Oxidoreductase</keyword>
<comment type="subcellular location">
    <subcellularLocation>
        <location evidence="2">Membrane</location>
    </subcellularLocation>
</comment>
<gene>
    <name evidence="13" type="ORF">GGX14DRAFT_451499</name>
</gene>
<dbReference type="GO" id="GO:0016020">
    <property type="term" value="C:membrane"/>
    <property type="evidence" value="ECO:0007669"/>
    <property type="project" value="UniProtKB-SubCell"/>
</dbReference>
<comment type="similarity">
    <text evidence="4">Belongs to the cytochrome P450 family.</text>
</comment>
<dbReference type="GO" id="GO:0004497">
    <property type="term" value="F:monooxygenase activity"/>
    <property type="evidence" value="ECO:0007669"/>
    <property type="project" value="UniProtKB-KW"/>
</dbReference>
<evidence type="ECO:0000256" key="3">
    <source>
        <dbReference type="ARBA" id="ARBA00004721"/>
    </source>
</evidence>
<dbReference type="InterPro" id="IPR036396">
    <property type="entry name" value="Cyt_P450_sf"/>
</dbReference>
<accession>A0AAD6VLB7</accession>